<proteinExistence type="predicted"/>
<sequence>PTPTRVSLPLPPPSGHPREQESGSAYTIKKPAASLRSHLVPILRGSLLPSLLLGAALPPEKCCCPL</sequence>
<evidence type="ECO:0000313" key="2">
    <source>
        <dbReference type="EMBL" id="CAI9592799.1"/>
    </source>
</evidence>
<dbReference type="Proteomes" id="UP001162483">
    <property type="component" value="Unassembled WGS sequence"/>
</dbReference>
<dbReference type="EMBL" id="CATNWA010016454">
    <property type="protein sequence ID" value="CAI9592799.1"/>
    <property type="molecule type" value="Genomic_DNA"/>
</dbReference>
<feature type="region of interest" description="Disordered" evidence="1">
    <location>
        <begin position="1"/>
        <end position="25"/>
    </location>
</feature>
<feature type="non-terminal residue" evidence="2">
    <location>
        <position position="1"/>
    </location>
</feature>
<feature type="compositionally biased region" description="Pro residues" evidence="1">
    <location>
        <begin position="1"/>
        <end position="15"/>
    </location>
</feature>
<evidence type="ECO:0000313" key="3">
    <source>
        <dbReference type="Proteomes" id="UP001162483"/>
    </source>
</evidence>
<name>A0ABN9F6X9_9NEOB</name>
<evidence type="ECO:0000256" key="1">
    <source>
        <dbReference type="SAM" id="MobiDB-lite"/>
    </source>
</evidence>
<comment type="caution">
    <text evidence="2">The sequence shown here is derived from an EMBL/GenBank/DDBJ whole genome shotgun (WGS) entry which is preliminary data.</text>
</comment>
<organism evidence="2 3">
    <name type="scientific">Staurois parvus</name>
    <dbReference type="NCBI Taxonomy" id="386267"/>
    <lineage>
        <taxon>Eukaryota</taxon>
        <taxon>Metazoa</taxon>
        <taxon>Chordata</taxon>
        <taxon>Craniata</taxon>
        <taxon>Vertebrata</taxon>
        <taxon>Euteleostomi</taxon>
        <taxon>Amphibia</taxon>
        <taxon>Batrachia</taxon>
        <taxon>Anura</taxon>
        <taxon>Neobatrachia</taxon>
        <taxon>Ranoidea</taxon>
        <taxon>Ranidae</taxon>
        <taxon>Staurois</taxon>
    </lineage>
</organism>
<keyword evidence="3" id="KW-1185">Reference proteome</keyword>
<accession>A0ABN9F6X9</accession>
<reference evidence="2" key="1">
    <citation type="submission" date="2023-05" db="EMBL/GenBank/DDBJ databases">
        <authorList>
            <person name="Stuckert A."/>
        </authorList>
    </citation>
    <scope>NUCLEOTIDE SEQUENCE</scope>
</reference>
<protein>
    <submittedName>
        <fullName evidence="2">Uncharacterized protein</fullName>
    </submittedName>
</protein>
<gene>
    <name evidence="2" type="ORF">SPARVUS_LOCUS11424139</name>
</gene>